<comment type="caution">
    <text evidence="1">The sequence shown here is derived from an EMBL/GenBank/DDBJ whole genome shotgun (WGS) entry which is preliminary data.</text>
</comment>
<accession>A0ACB8RDH8</accession>
<name>A0ACB8RDH8_9AGAM</name>
<reference evidence="1" key="1">
    <citation type="submission" date="2021-02" db="EMBL/GenBank/DDBJ databases">
        <authorList>
            <consortium name="DOE Joint Genome Institute"/>
            <person name="Ahrendt S."/>
            <person name="Looney B.P."/>
            <person name="Miyauchi S."/>
            <person name="Morin E."/>
            <person name="Drula E."/>
            <person name="Courty P.E."/>
            <person name="Chicoki N."/>
            <person name="Fauchery L."/>
            <person name="Kohler A."/>
            <person name="Kuo A."/>
            <person name="Labutti K."/>
            <person name="Pangilinan J."/>
            <person name="Lipzen A."/>
            <person name="Riley R."/>
            <person name="Andreopoulos W."/>
            <person name="He G."/>
            <person name="Johnson J."/>
            <person name="Barry K.W."/>
            <person name="Grigoriev I.V."/>
            <person name="Nagy L."/>
            <person name="Hibbett D."/>
            <person name="Henrissat B."/>
            <person name="Matheny P.B."/>
            <person name="Labbe J."/>
            <person name="Martin F."/>
        </authorList>
    </citation>
    <scope>NUCLEOTIDE SEQUENCE</scope>
    <source>
        <strain evidence="1">FP105234-sp</strain>
    </source>
</reference>
<dbReference type="Proteomes" id="UP000814033">
    <property type="component" value="Unassembled WGS sequence"/>
</dbReference>
<dbReference type="EMBL" id="MU276079">
    <property type="protein sequence ID" value="KAI0042184.1"/>
    <property type="molecule type" value="Genomic_DNA"/>
</dbReference>
<reference evidence="1" key="2">
    <citation type="journal article" date="2022" name="New Phytol.">
        <title>Evolutionary transition to the ectomycorrhizal habit in the genomes of a hyperdiverse lineage of mushroom-forming fungi.</title>
        <authorList>
            <person name="Looney B."/>
            <person name="Miyauchi S."/>
            <person name="Morin E."/>
            <person name="Drula E."/>
            <person name="Courty P.E."/>
            <person name="Kohler A."/>
            <person name="Kuo A."/>
            <person name="LaButti K."/>
            <person name="Pangilinan J."/>
            <person name="Lipzen A."/>
            <person name="Riley R."/>
            <person name="Andreopoulos W."/>
            <person name="He G."/>
            <person name="Johnson J."/>
            <person name="Nolan M."/>
            <person name="Tritt A."/>
            <person name="Barry K.W."/>
            <person name="Grigoriev I.V."/>
            <person name="Nagy L.G."/>
            <person name="Hibbett D."/>
            <person name="Henrissat B."/>
            <person name="Matheny P.B."/>
            <person name="Labbe J."/>
            <person name="Martin F.M."/>
        </authorList>
    </citation>
    <scope>NUCLEOTIDE SEQUENCE</scope>
    <source>
        <strain evidence="1">FP105234-sp</strain>
    </source>
</reference>
<gene>
    <name evidence="1" type="ORF">FA95DRAFT_1575888</name>
</gene>
<evidence type="ECO:0000313" key="1">
    <source>
        <dbReference type="EMBL" id="KAI0042184.1"/>
    </source>
</evidence>
<proteinExistence type="predicted"/>
<sequence>MDSETSRTPTPTPAVPRIARRSTPKNPIAHKGTSKEHAATQPAFHDSKKDARSRRGAMPAESSNSELEASRTPGHAPLVLRTAVNEKPEPVPVDKWPSSKVPESSTITATDSYQKYRIEPQDLQTLCYEAQYSRNYRPGDSPMHLYREVEVERLAWKEHGGPAGWKQFLDEEYKIYTDSEEYALWCKNSQTMKRPTFHCPDMYCP</sequence>
<organism evidence="1 2">
    <name type="scientific">Auriscalpium vulgare</name>
    <dbReference type="NCBI Taxonomy" id="40419"/>
    <lineage>
        <taxon>Eukaryota</taxon>
        <taxon>Fungi</taxon>
        <taxon>Dikarya</taxon>
        <taxon>Basidiomycota</taxon>
        <taxon>Agaricomycotina</taxon>
        <taxon>Agaricomycetes</taxon>
        <taxon>Russulales</taxon>
        <taxon>Auriscalpiaceae</taxon>
        <taxon>Auriscalpium</taxon>
    </lineage>
</organism>
<keyword evidence="2" id="KW-1185">Reference proteome</keyword>
<evidence type="ECO:0000313" key="2">
    <source>
        <dbReference type="Proteomes" id="UP000814033"/>
    </source>
</evidence>
<protein>
    <submittedName>
        <fullName evidence="1">Uncharacterized protein</fullName>
    </submittedName>
</protein>